<dbReference type="OrthoDB" id="2866647at2"/>
<feature type="coiled-coil region" evidence="1">
    <location>
        <begin position="182"/>
        <end position="209"/>
    </location>
</feature>
<keyword evidence="2" id="KW-0238">DNA-binding</keyword>
<sequence length="262" mass="30700">MGGAIDMPTLVFDKSKEYIAHAFKEKDSAALQKEAVFLINTLATSIPNIFSDYVRYVAVRRPVYKIQKNFLPKYETEYLKFLELLTTKMGNKSKDLGNVKLEFNKFFLNNTDEGFIDFDYQTSELLSVDETAHLLSCSKQSVYNYLKRGLEFQTVNNVAKIPRSTVELWKDPRTAFEIQWVYQQNQLRKQTHEDKYDRIQSEIAAFEKKYGDTFENIYGSFTEDELDGRDEAVDISDWKELIMEKKDVLYKIKQDRDNAKSE</sequence>
<evidence type="ECO:0000256" key="1">
    <source>
        <dbReference type="SAM" id="Coils"/>
    </source>
</evidence>
<reference evidence="2 3" key="1">
    <citation type="journal article" date="2015" name="Int. J. Syst. Evol. Microbiol.">
        <title>Sporolactobacillus shoreae sp. nov. and Sporolactobacillus spathodeae sp. nov., two spore-forming lactic acid bacteria isolated from tree barks in Thailand.</title>
        <authorList>
            <person name="Thamacharoensuk T."/>
            <person name="Kitahara M."/>
            <person name="Ohkuma M."/>
            <person name="Thongchul N."/>
            <person name="Tanasupawat S."/>
        </authorList>
    </citation>
    <scope>NUCLEOTIDE SEQUENCE [LARGE SCALE GENOMIC DNA]</scope>
    <source>
        <strain evidence="2 3">BK92</strain>
    </source>
</reference>
<proteinExistence type="predicted"/>
<protein>
    <submittedName>
        <fullName evidence="2">DNA-binding protein</fullName>
    </submittedName>
</protein>
<name>A0A4Z0GMP4_9BACL</name>
<evidence type="ECO:0000313" key="2">
    <source>
        <dbReference type="EMBL" id="TGA97395.1"/>
    </source>
</evidence>
<evidence type="ECO:0000313" key="3">
    <source>
        <dbReference type="Proteomes" id="UP000298347"/>
    </source>
</evidence>
<accession>A0A4Z0GMP4</accession>
<keyword evidence="3" id="KW-1185">Reference proteome</keyword>
<gene>
    <name evidence="2" type="ORF">E4665_12275</name>
</gene>
<dbReference type="EMBL" id="SRJD01000014">
    <property type="protein sequence ID" value="TGA97395.1"/>
    <property type="molecule type" value="Genomic_DNA"/>
</dbReference>
<dbReference type="Proteomes" id="UP000298347">
    <property type="component" value="Unassembled WGS sequence"/>
</dbReference>
<keyword evidence="1" id="KW-0175">Coiled coil</keyword>
<comment type="caution">
    <text evidence="2">The sequence shown here is derived from an EMBL/GenBank/DDBJ whole genome shotgun (WGS) entry which is preliminary data.</text>
</comment>
<dbReference type="GO" id="GO:0003677">
    <property type="term" value="F:DNA binding"/>
    <property type="evidence" value="ECO:0007669"/>
    <property type="project" value="UniProtKB-KW"/>
</dbReference>
<dbReference type="AlphaFoldDB" id="A0A4Z0GMP4"/>
<dbReference type="RefSeq" id="WP_135349083.1">
    <property type="nucleotide sequence ID" value="NZ_SRJD01000014.1"/>
</dbReference>
<organism evidence="2 3">
    <name type="scientific">Sporolactobacillus shoreae</name>
    <dbReference type="NCBI Taxonomy" id="1465501"/>
    <lineage>
        <taxon>Bacteria</taxon>
        <taxon>Bacillati</taxon>
        <taxon>Bacillota</taxon>
        <taxon>Bacilli</taxon>
        <taxon>Bacillales</taxon>
        <taxon>Sporolactobacillaceae</taxon>
        <taxon>Sporolactobacillus</taxon>
    </lineage>
</organism>